<comment type="caution">
    <text evidence="2">The sequence shown here is derived from an EMBL/GenBank/DDBJ whole genome shotgun (WGS) entry which is preliminary data.</text>
</comment>
<dbReference type="EMBL" id="NBNE01005993">
    <property type="protein sequence ID" value="OWZ02702.1"/>
    <property type="molecule type" value="Genomic_DNA"/>
</dbReference>
<organism evidence="2 3">
    <name type="scientific">Phytophthora megakarya</name>
    <dbReference type="NCBI Taxonomy" id="4795"/>
    <lineage>
        <taxon>Eukaryota</taxon>
        <taxon>Sar</taxon>
        <taxon>Stramenopiles</taxon>
        <taxon>Oomycota</taxon>
        <taxon>Peronosporomycetes</taxon>
        <taxon>Peronosporales</taxon>
        <taxon>Peronosporaceae</taxon>
        <taxon>Phytophthora</taxon>
    </lineage>
</organism>
<reference evidence="3" key="1">
    <citation type="submission" date="2017-03" db="EMBL/GenBank/DDBJ databases">
        <title>Phytopthora megakarya and P. palmivora, two closely related causual agents of cacao black pod achieved similar genome size and gene model numbers by different mechanisms.</title>
        <authorList>
            <person name="Ali S."/>
            <person name="Shao J."/>
            <person name="Larry D.J."/>
            <person name="Kronmiller B."/>
            <person name="Shen D."/>
            <person name="Strem M.D."/>
            <person name="Melnick R.L."/>
            <person name="Guiltinan M.J."/>
            <person name="Tyler B.M."/>
            <person name="Meinhardt L.W."/>
            <person name="Bailey B.A."/>
        </authorList>
    </citation>
    <scope>NUCLEOTIDE SEQUENCE [LARGE SCALE GENOMIC DNA]</scope>
    <source>
        <strain evidence="3">zdho120</strain>
    </source>
</reference>
<evidence type="ECO:0000313" key="3">
    <source>
        <dbReference type="Proteomes" id="UP000198211"/>
    </source>
</evidence>
<dbReference type="Proteomes" id="UP000198211">
    <property type="component" value="Unassembled WGS sequence"/>
</dbReference>
<sequence length="318" mass="34956">ETANKRLTKKLKPEQMQGRWRTYMNKYREANELSKKQTGMCLEPEEIAAGMTIADKLNAHCPEYSRLEALYGEKPNIRPTKTAELEVPMQLLAAQSDGTICFSTSTKDAEVSGDLELGTSAHELFQNQGEAAVESRQPIGDGHERHEDAEAAGQSYRRENNNSSTSIPSPESGANYGEFDFLNSPITDPSDWSDEEGNIPSARVFSEVVEAVNLNQGGLLSSPTSITLETSRTGEVVDITNDSQSSDASTSALITAKAHKNEGDRLDPVQLQVDGVLSYRSDRLLKTIRLRTLQQPATIVSLRVRTSQSRPRTTAESH</sequence>
<proteinExistence type="predicted"/>
<dbReference type="OrthoDB" id="146346at2759"/>
<accession>A0A225VBK6</accession>
<name>A0A225VBK6_9STRA</name>
<gene>
    <name evidence="2" type="ORF">PHMEG_00025696</name>
</gene>
<evidence type="ECO:0000256" key="1">
    <source>
        <dbReference type="SAM" id="MobiDB-lite"/>
    </source>
</evidence>
<feature type="non-terminal residue" evidence="2">
    <location>
        <position position="1"/>
    </location>
</feature>
<dbReference type="AlphaFoldDB" id="A0A225VBK6"/>
<protein>
    <submittedName>
        <fullName evidence="2">Uncharacterized protein</fullName>
    </submittedName>
</protein>
<keyword evidence="3" id="KW-1185">Reference proteome</keyword>
<evidence type="ECO:0000313" key="2">
    <source>
        <dbReference type="EMBL" id="OWZ02702.1"/>
    </source>
</evidence>
<feature type="region of interest" description="Disordered" evidence="1">
    <location>
        <begin position="129"/>
        <end position="198"/>
    </location>
</feature>